<dbReference type="InterPro" id="IPR007138">
    <property type="entry name" value="ABM_dom"/>
</dbReference>
<protein>
    <submittedName>
        <fullName evidence="2">Antibiotic biosynthesis monooxygenase</fullName>
    </submittedName>
</protein>
<name>A0A516NTR0_9NOCA</name>
<feature type="domain" description="ABM" evidence="1">
    <location>
        <begin position="2"/>
        <end position="96"/>
    </location>
</feature>
<proteinExistence type="predicted"/>
<dbReference type="AlphaFoldDB" id="A0A516NTR0"/>
<dbReference type="GeneID" id="80336472"/>
<keyword evidence="2" id="KW-0503">Monooxygenase</keyword>
<reference evidence="2 3" key="1">
    <citation type="submission" date="2019-07" db="EMBL/GenBank/DDBJ databases">
        <title>Complete Genome Sequence and Methylome Analysis of Nocardia otitidis-caviarum NEB252.</title>
        <authorList>
            <person name="Fomenkov A."/>
            <person name="Anton B.P."/>
            <person name="Vincze T."/>
            <person name="Roberts R.J."/>
        </authorList>
    </citation>
    <scope>NUCLEOTIDE SEQUENCE [LARGE SCALE GENOMIC DNA]</scope>
    <source>
        <strain evidence="2 3">NEB252</strain>
    </source>
</reference>
<dbReference type="Pfam" id="PF03992">
    <property type="entry name" value="ABM"/>
    <property type="match status" value="1"/>
</dbReference>
<gene>
    <name evidence="2" type="ORF">FOH10_29380</name>
</gene>
<dbReference type="InterPro" id="IPR011008">
    <property type="entry name" value="Dimeric_a/b-barrel"/>
</dbReference>
<dbReference type="KEGG" id="nod:FOH10_29380"/>
<dbReference type="RefSeq" id="WP_143983108.1">
    <property type="nucleotide sequence ID" value="NZ_CP041695.1"/>
</dbReference>
<dbReference type="Gene3D" id="3.30.70.100">
    <property type="match status" value="1"/>
</dbReference>
<evidence type="ECO:0000313" key="2">
    <source>
        <dbReference type="EMBL" id="QDP82234.1"/>
    </source>
</evidence>
<dbReference type="SUPFAM" id="SSF54909">
    <property type="entry name" value="Dimeric alpha+beta barrel"/>
    <property type="match status" value="1"/>
</dbReference>
<organism evidence="2 3">
    <name type="scientific">Nocardia otitidiscaviarum</name>
    <dbReference type="NCBI Taxonomy" id="1823"/>
    <lineage>
        <taxon>Bacteria</taxon>
        <taxon>Bacillati</taxon>
        <taxon>Actinomycetota</taxon>
        <taxon>Actinomycetes</taxon>
        <taxon>Mycobacteriales</taxon>
        <taxon>Nocardiaceae</taxon>
        <taxon>Nocardia</taxon>
    </lineage>
</organism>
<dbReference type="EMBL" id="CP041695">
    <property type="protein sequence ID" value="QDP82234.1"/>
    <property type="molecule type" value="Genomic_DNA"/>
</dbReference>
<accession>A0A516NTR0</accession>
<keyword evidence="2" id="KW-0560">Oxidoreductase</keyword>
<evidence type="ECO:0000259" key="1">
    <source>
        <dbReference type="PROSITE" id="PS51725"/>
    </source>
</evidence>
<dbReference type="GO" id="GO:0004497">
    <property type="term" value="F:monooxygenase activity"/>
    <property type="evidence" value="ECO:0007669"/>
    <property type="project" value="UniProtKB-KW"/>
</dbReference>
<evidence type="ECO:0000313" key="3">
    <source>
        <dbReference type="Proteomes" id="UP000317039"/>
    </source>
</evidence>
<dbReference type="PROSITE" id="PS51725">
    <property type="entry name" value="ABM"/>
    <property type="match status" value="1"/>
</dbReference>
<dbReference type="Proteomes" id="UP000317039">
    <property type="component" value="Chromosome"/>
</dbReference>
<sequence length="103" mass="11625">MFALVVRFDLNDNAAAVEFDRLVAKTVEAIAELEPGTLVYATHAVDGDPLARIFYEVYADREAFEEHERQPHTRVFLDERKSYTRDVRVEFLSPAAAKGLPGV</sequence>